<evidence type="ECO:0000256" key="1">
    <source>
        <dbReference type="ARBA" id="ARBA00023002"/>
    </source>
</evidence>
<organism evidence="3 4">
    <name type="scientific">Devosia oryziradicis</name>
    <dbReference type="NCBI Taxonomy" id="2801335"/>
    <lineage>
        <taxon>Bacteria</taxon>
        <taxon>Pseudomonadati</taxon>
        <taxon>Pseudomonadota</taxon>
        <taxon>Alphaproteobacteria</taxon>
        <taxon>Hyphomicrobiales</taxon>
        <taxon>Devosiaceae</taxon>
        <taxon>Devosia</taxon>
    </lineage>
</organism>
<protein>
    <submittedName>
        <fullName evidence="3">FAD-dependent oxidoreductase</fullName>
    </submittedName>
</protein>
<dbReference type="EMBL" id="CP068047">
    <property type="protein sequence ID" value="QQR35629.1"/>
    <property type="molecule type" value="Genomic_DNA"/>
</dbReference>
<dbReference type="Pfam" id="PF07992">
    <property type="entry name" value="Pyr_redox_2"/>
    <property type="match status" value="1"/>
</dbReference>
<evidence type="ECO:0000259" key="2">
    <source>
        <dbReference type="Pfam" id="PF07992"/>
    </source>
</evidence>
<dbReference type="InterPro" id="IPR051691">
    <property type="entry name" value="Metab_Enz_Cyan_OpOx_G3PDH"/>
</dbReference>
<sequence length="666" mass="69771">MKDQPNRIGVDRPHQFHGSAIDRGRPLKFRLDGRLISGLAGDTVLSAVLASGLDTIGEHNGTALALSQRHAPTISFAALAADHQRTLPMERTPATDGADYISTARKLQRNPLLRLMRRGRSLNIDLDRGDALARPWIGSPAEAGPAADLVVVGGGVAGLSSALAAAKRGLRVVLIEATPMLGGNSRLFGTLEGEQTPDEQIDRLATAVTNAEAITVLTNAEAFALRPGVVRLHQVEMIDDTPTGRVVEIKAPHIVLATGSFERLPIFPGNRLPGTIGALEAFELAHRYGVWAGSSALVATSSSPAYRLAMLANDAGITVPRIIDSRPNPQSRFIEFSKAYGITLAAGTLVASAASASKGRGLVATPLVALGAFQRSEPAISVDRLVLCGGWQPDLTLWHMAGGQSAWNAARARLEPRSGPAGIALAGSAAGWFSRGACVESGGDAVDALLGRQRRVVEERLIDPIYETPDAPAPIGEVPDEVAPPSYLDGGWRHIERPRLKASRWPSWLPFAPALPGWSLADTPQPLDIADIAAGVQLGAIPAASAGIVAQERVAMVVIEAGGNDPQPSQALAMPPPYLEGRYDGASLWLVAPKEARALDVGALIYRDADETDPLKAIGVVVRIVDGKAVALVAGQHGQSASVREPGRAVGITLAAPYREGGSANA</sequence>
<dbReference type="PANTHER" id="PTHR42949:SF3">
    <property type="entry name" value="ANAEROBIC GLYCEROL-3-PHOSPHATE DEHYDROGENASE SUBUNIT B"/>
    <property type="match status" value="1"/>
</dbReference>
<reference evidence="3 4" key="1">
    <citation type="submission" date="2021-01" db="EMBL/GenBank/DDBJ databases">
        <title>Genome seq and assembly of Devosia sp. G19.</title>
        <authorList>
            <person name="Chhetri G."/>
        </authorList>
    </citation>
    <scope>NUCLEOTIDE SEQUENCE [LARGE SCALE GENOMIC DNA]</scope>
    <source>
        <strain evidence="3 4">G19</strain>
    </source>
</reference>
<evidence type="ECO:0000313" key="3">
    <source>
        <dbReference type="EMBL" id="QQR35629.1"/>
    </source>
</evidence>
<dbReference type="PRINTS" id="PR00411">
    <property type="entry name" value="PNDRDTASEI"/>
</dbReference>
<dbReference type="Gene3D" id="3.50.50.60">
    <property type="entry name" value="FAD/NAD(P)-binding domain"/>
    <property type="match status" value="1"/>
</dbReference>
<feature type="domain" description="FAD/NAD(P)-binding" evidence="2">
    <location>
        <begin position="148"/>
        <end position="397"/>
    </location>
</feature>
<dbReference type="InterPro" id="IPR036188">
    <property type="entry name" value="FAD/NAD-bd_sf"/>
</dbReference>
<dbReference type="PRINTS" id="PR00368">
    <property type="entry name" value="FADPNR"/>
</dbReference>
<evidence type="ECO:0000313" key="4">
    <source>
        <dbReference type="Proteomes" id="UP000595460"/>
    </source>
</evidence>
<dbReference type="SUPFAM" id="SSF51905">
    <property type="entry name" value="FAD/NAD(P)-binding domain"/>
    <property type="match status" value="1"/>
</dbReference>
<dbReference type="InterPro" id="IPR023753">
    <property type="entry name" value="FAD/NAD-binding_dom"/>
</dbReference>
<dbReference type="InterPro" id="IPR042204">
    <property type="entry name" value="2Fe-2S-bd_N"/>
</dbReference>
<gene>
    <name evidence="3" type="ORF">JI749_14955</name>
</gene>
<keyword evidence="1" id="KW-0560">Oxidoreductase</keyword>
<accession>A0ABX7BUJ0</accession>
<name>A0ABX7BUJ0_9HYPH</name>
<dbReference type="Proteomes" id="UP000595460">
    <property type="component" value="Chromosome"/>
</dbReference>
<proteinExistence type="predicted"/>
<dbReference type="RefSeq" id="WP_201655629.1">
    <property type="nucleotide sequence ID" value="NZ_CP068047.1"/>
</dbReference>
<keyword evidence="4" id="KW-1185">Reference proteome</keyword>
<dbReference type="Gene3D" id="3.10.20.440">
    <property type="entry name" value="2Fe-2S iron-sulphur cluster binding domain, sarcosine oxidase, alpha subunit, N-terminal domain"/>
    <property type="match status" value="1"/>
</dbReference>
<dbReference type="PANTHER" id="PTHR42949">
    <property type="entry name" value="ANAEROBIC GLYCEROL-3-PHOSPHATE DEHYDROGENASE SUBUNIT B"/>
    <property type="match status" value="1"/>
</dbReference>